<dbReference type="Gene3D" id="2.120.10.30">
    <property type="entry name" value="TolB, C-terminal domain"/>
    <property type="match status" value="1"/>
</dbReference>
<name>A0A7D9KZG6_PARCT</name>
<evidence type="ECO:0000256" key="2">
    <source>
        <dbReference type="ARBA" id="ARBA00022729"/>
    </source>
</evidence>
<keyword evidence="5" id="KW-0325">Glycoprotein</keyword>
<dbReference type="InterPro" id="IPR000033">
    <property type="entry name" value="LDLR_classB_rpt"/>
</dbReference>
<dbReference type="PANTHER" id="PTHR46513:SF41">
    <property type="entry name" value="LOW-DENSITY LIPOPROTEIN RECEPTOR-RELATED PROTEIN"/>
    <property type="match status" value="1"/>
</dbReference>
<keyword evidence="4" id="KW-1015">Disulfide bond</keyword>
<dbReference type="EMBL" id="CACRXK020011963">
    <property type="protein sequence ID" value="CAB4022413.1"/>
    <property type="molecule type" value="Genomic_DNA"/>
</dbReference>
<accession>A0A7D9KZG6</accession>
<dbReference type="PROSITE" id="PS51120">
    <property type="entry name" value="LDLRB"/>
    <property type="match status" value="2"/>
</dbReference>
<reference evidence="6" key="1">
    <citation type="submission" date="2020-04" db="EMBL/GenBank/DDBJ databases">
        <authorList>
            <person name="Alioto T."/>
            <person name="Alioto T."/>
            <person name="Gomez Garrido J."/>
        </authorList>
    </citation>
    <scope>NUCLEOTIDE SEQUENCE</scope>
    <source>
        <strain evidence="6">A484AB</strain>
    </source>
</reference>
<sequence length="133" mass="15828">YMFWPDWGEKPRIVRASMDGTGRRNVITTDVKWPNDLAVDFREPRLFWLDAHKDYSRLESSNLDGKNRKKLISSSLPHPFSITIYGDRVFWTDWERLSIESCNKKTGYEKWLVKDKIKDVMDLQAFEAERQPD</sequence>
<gene>
    <name evidence="6" type="ORF">PACLA_8A025216</name>
</gene>
<dbReference type="FunFam" id="2.120.10.30:FF:000241">
    <property type="entry name" value="Low-density lipoprotein receptor-related protein 6"/>
    <property type="match status" value="1"/>
</dbReference>
<keyword evidence="2" id="KW-0732">Signal</keyword>
<evidence type="ECO:0000313" key="7">
    <source>
        <dbReference type="Proteomes" id="UP001152795"/>
    </source>
</evidence>
<dbReference type="PANTHER" id="PTHR46513">
    <property type="entry name" value="VITELLOGENIN RECEPTOR-LIKE PROTEIN-RELATED-RELATED"/>
    <property type="match status" value="1"/>
</dbReference>
<protein>
    <submittedName>
        <fullName evidence="6">Low-density lipo receptor-related 5, partial</fullName>
    </submittedName>
</protein>
<organism evidence="6 7">
    <name type="scientific">Paramuricea clavata</name>
    <name type="common">Red gorgonian</name>
    <name type="synonym">Violescent sea-whip</name>
    <dbReference type="NCBI Taxonomy" id="317549"/>
    <lineage>
        <taxon>Eukaryota</taxon>
        <taxon>Metazoa</taxon>
        <taxon>Cnidaria</taxon>
        <taxon>Anthozoa</taxon>
        <taxon>Octocorallia</taxon>
        <taxon>Malacalcyonacea</taxon>
        <taxon>Plexauridae</taxon>
        <taxon>Paramuricea</taxon>
    </lineage>
</organism>
<comment type="caution">
    <text evidence="6">The sequence shown here is derived from an EMBL/GenBank/DDBJ whole genome shotgun (WGS) entry which is preliminary data.</text>
</comment>
<keyword evidence="3" id="KW-0677">Repeat</keyword>
<feature type="non-terminal residue" evidence="6">
    <location>
        <position position="1"/>
    </location>
</feature>
<dbReference type="Proteomes" id="UP001152795">
    <property type="component" value="Unassembled WGS sequence"/>
</dbReference>
<evidence type="ECO:0000256" key="3">
    <source>
        <dbReference type="ARBA" id="ARBA00022737"/>
    </source>
</evidence>
<dbReference type="SUPFAM" id="SSF63825">
    <property type="entry name" value="YWTD domain"/>
    <property type="match status" value="1"/>
</dbReference>
<evidence type="ECO:0000313" key="6">
    <source>
        <dbReference type="EMBL" id="CAB4022413.1"/>
    </source>
</evidence>
<dbReference type="InterPro" id="IPR011042">
    <property type="entry name" value="6-blade_b-propeller_TolB-like"/>
</dbReference>
<dbReference type="SMART" id="SM00135">
    <property type="entry name" value="LY"/>
    <property type="match status" value="2"/>
</dbReference>
<dbReference type="AlphaFoldDB" id="A0A7D9KZG6"/>
<keyword evidence="7" id="KW-1185">Reference proteome</keyword>
<dbReference type="Pfam" id="PF00058">
    <property type="entry name" value="Ldl_recept_b"/>
    <property type="match status" value="2"/>
</dbReference>
<feature type="non-terminal residue" evidence="6">
    <location>
        <position position="133"/>
    </location>
</feature>
<dbReference type="InterPro" id="IPR050778">
    <property type="entry name" value="Cueball_EGF_LRP_Nidogen"/>
</dbReference>
<keyword evidence="1" id="KW-0245">EGF-like domain</keyword>
<evidence type="ECO:0000256" key="1">
    <source>
        <dbReference type="ARBA" id="ARBA00022536"/>
    </source>
</evidence>
<proteinExistence type="predicted"/>
<keyword evidence="6" id="KW-0675">Receptor</keyword>
<evidence type="ECO:0000256" key="4">
    <source>
        <dbReference type="ARBA" id="ARBA00023157"/>
    </source>
</evidence>
<evidence type="ECO:0000256" key="5">
    <source>
        <dbReference type="ARBA" id="ARBA00023180"/>
    </source>
</evidence>
<dbReference type="OrthoDB" id="5971880at2759"/>